<comment type="similarity">
    <text evidence="5">Belongs to the short-chain dehydrogenases/reductases (SDR) family. 17-beta-HSD 3 subfamily.</text>
</comment>
<dbReference type="Gene3D" id="3.40.50.720">
    <property type="entry name" value="NAD(P)-binding Rossmann-like Domain"/>
    <property type="match status" value="1"/>
</dbReference>
<dbReference type="PANTHER" id="PTHR44889:SF1">
    <property type="entry name" value="INACTIVE HYDROXYSTEROID DEHYDROGENASE-LIKE PROTEIN 1"/>
    <property type="match status" value="1"/>
</dbReference>
<dbReference type="PRINTS" id="PR00081">
    <property type="entry name" value="GDHRDH"/>
</dbReference>
<dbReference type="EMBL" id="JABFTP020000144">
    <property type="protein sequence ID" value="KAL3282384.1"/>
    <property type="molecule type" value="Genomic_DNA"/>
</dbReference>
<dbReference type="PIRSF" id="PIRSF000126">
    <property type="entry name" value="11-beta-HSD1"/>
    <property type="match status" value="1"/>
</dbReference>
<evidence type="ECO:0000256" key="2">
    <source>
        <dbReference type="ARBA" id="ARBA00022857"/>
    </source>
</evidence>
<dbReference type="PANTHER" id="PTHR44889">
    <property type="entry name" value="INACTIVE HYDROXYSTEROID DEHYDROGENASE-LIKE PROTEIN 1"/>
    <property type="match status" value="1"/>
</dbReference>
<keyword evidence="7" id="KW-1185">Reference proteome</keyword>
<dbReference type="Pfam" id="PF00106">
    <property type="entry name" value="adh_short"/>
    <property type="match status" value="1"/>
</dbReference>
<reference evidence="6 7" key="1">
    <citation type="journal article" date="2021" name="BMC Biol.">
        <title>Horizontally acquired antibacterial genes associated with adaptive radiation of ladybird beetles.</title>
        <authorList>
            <person name="Li H.S."/>
            <person name="Tang X.F."/>
            <person name="Huang Y.H."/>
            <person name="Xu Z.Y."/>
            <person name="Chen M.L."/>
            <person name="Du X.Y."/>
            <person name="Qiu B.Y."/>
            <person name="Chen P.T."/>
            <person name="Zhang W."/>
            <person name="Slipinski A."/>
            <person name="Escalona H.E."/>
            <person name="Waterhouse R.M."/>
            <person name="Zwick A."/>
            <person name="Pang H."/>
        </authorList>
    </citation>
    <scope>NUCLEOTIDE SEQUENCE [LARGE SCALE GENOMIC DNA]</scope>
    <source>
        <strain evidence="6">SYSU2018</strain>
    </source>
</reference>
<keyword evidence="3" id="KW-0560">Oxidoreductase</keyword>
<accession>A0ABD2NV54</accession>
<dbReference type="InterPro" id="IPR002347">
    <property type="entry name" value="SDR_fam"/>
</dbReference>
<evidence type="ECO:0000256" key="5">
    <source>
        <dbReference type="ARBA" id="ARBA00038261"/>
    </source>
</evidence>
<keyword evidence="2" id="KW-0521">NADP</keyword>
<keyword evidence="4" id="KW-0496">Mitochondrion</keyword>
<dbReference type="InterPro" id="IPR020904">
    <property type="entry name" value="Sc_DH/Rdtase_CS"/>
</dbReference>
<dbReference type="SUPFAM" id="SSF51735">
    <property type="entry name" value="NAD(P)-binding Rossmann-fold domains"/>
    <property type="match status" value="1"/>
</dbReference>
<evidence type="ECO:0000256" key="3">
    <source>
        <dbReference type="ARBA" id="ARBA00023002"/>
    </source>
</evidence>
<evidence type="ECO:0000256" key="1">
    <source>
        <dbReference type="ARBA" id="ARBA00004173"/>
    </source>
</evidence>
<dbReference type="PRINTS" id="PR00080">
    <property type="entry name" value="SDRFAMILY"/>
</dbReference>
<gene>
    <name evidence="6" type="ORF">HHI36_005569</name>
</gene>
<protein>
    <recommendedName>
        <fullName evidence="8">Inactive hydroxysteroid dehydrogenase-like protein 1</fullName>
    </recommendedName>
</protein>
<dbReference type="InterPro" id="IPR036291">
    <property type="entry name" value="NAD(P)-bd_dom_sf"/>
</dbReference>
<evidence type="ECO:0000256" key="4">
    <source>
        <dbReference type="ARBA" id="ARBA00023128"/>
    </source>
</evidence>
<dbReference type="CDD" id="cd05356">
    <property type="entry name" value="17beta-HSD1_like_SDR_c"/>
    <property type="match status" value="1"/>
</dbReference>
<name>A0ABD2NV54_9CUCU</name>
<proteinExistence type="inferred from homology"/>
<dbReference type="InterPro" id="IPR052149">
    <property type="entry name" value="17-beta-HSD3-like"/>
</dbReference>
<dbReference type="AlphaFoldDB" id="A0ABD2NV54"/>
<comment type="subcellular location">
    <subcellularLocation>
        <location evidence="1">Mitochondrion</location>
    </subcellularLocation>
</comment>
<dbReference type="Proteomes" id="UP001516400">
    <property type="component" value="Unassembled WGS sequence"/>
</dbReference>
<dbReference type="PROSITE" id="PS00061">
    <property type="entry name" value="ADH_SHORT"/>
    <property type="match status" value="1"/>
</dbReference>
<dbReference type="GO" id="GO:0005739">
    <property type="term" value="C:mitochondrion"/>
    <property type="evidence" value="ECO:0007669"/>
    <property type="project" value="UniProtKB-SubCell"/>
</dbReference>
<evidence type="ECO:0008006" key="8">
    <source>
        <dbReference type="Google" id="ProtNLM"/>
    </source>
</evidence>
<dbReference type="GO" id="GO:0016491">
    <property type="term" value="F:oxidoreductase activity"/>
    <property type="evidence" value="ECO:0007669"/>
    <property type="project" value="UniProtKB-KW"/>
</dbReference>
<evidence type="ECO:0000313" key="6">
    <source>
        <dbReference type="EMBL" id="KAL3282384.1"/>
    </source>
</evidence>
<organism evidence="6 7">
    <name type="scientific">Cryptolaemus montrouzieri</name>
    <dbReference type="NCBI Taxonomy" id="559131"/>
    <lineage>
        <taxon>Eukaryota</taxon>
        <taxon>Metazoa</taxon>
        <taxon>Ecdysozoa</taxon>
        <taxon>Arthropoda</taxon>
        <taxon>Hexapoda</taxon>
        <taxon>Insecta</taxon>
        <taxon>Pterygota</taxon>
        <taxon>Neoptera</taxon>
        <taxon>Endopterygota</taxon>
        <taxon>Coleoptera</taxon>
        <taxon>Polyphaga</taxon>
        <taxon>Cucujiformia</taxon>
        <taxon>Coccinelloidea</taxon>
        <taxon>Coccinellidae</taxon>
        <taxon>Scymninae</taxon>
        <taxon>Scymnini</taxon>
        <taxon>Cryptolaemus</taxon>
    </lineage>
</organism>
<sequence>MLSCSYYTLALAFLGLVVIFLFLLNSLWGVLQAIRYILAPFFIPNEENASLAKRYGSWALITGSTDGIGKAYASELAKRGINTVLVSRNREKLENTAREIESKYSVKTKIIAADFSTGRKAIEVVKEEIGGIPIGILVNNVGQNYEYPMYLSEVPENDLWDIINLNVGAATMMCRTFIKEMEERGKGAIVNVSSGAELQPLPLMTVYAATKAYIRSFTNALRYEYGSSGLTIQHLTPFFVNTKMNKFSDKFQRTSLMVPDAEMYARYAVATLGKQDKSTGYWSHGIQSFFTELIPEWARMHVGGRMNEGIRREYIEKHKLKAA</sequence>
<comment type="caution">
    <text evidence="6">The sequence shown here is derived from an EMBL/GenBank/DDBJ whole genome shotgun (WGS) entry which is preliminary data.</text>
</comment>
<dbReference type="FunFam" id="3.40.50.720:FF:000137">
    <property type="entry name" value="Hydroxysteroid (17-beta) dehydrogenase 3"/>
    <property type="match status" value="1"/>
</dbReference>
<evidence type="ECO:0000313" key="7">
    <source>
        <dbReference type="Proteomes" id="UP001516400"/>
    </source>
</evidence>